<proteinExistence type="inferred from homology"/>
<comment type="similarity">
    <text evidence="4">Belongs to the neutral sphingomyelinase family.</text>
</comment>
<organism evidence="16 17">
    <name type="scientific">Phialemonium atrogriseum</name>
    <dbReference type="NCBI Taxonomy" id="1093897"/>
    <lineage>
        <taxon>Eukaryota</taxon>
        <taxon>Fungi</taxon>
        <taxon>Dikarya</taxon>
        <taxon>Ascomycota</taxon>
        <taxon>Pezizomycotina</taxon>
        <taxon>Sordariomycetes</taxon>
        <taxon>Sordariomycetidae</taxon>
        <taxon>Cephalothecales</taxon>
        <taxon>Cephalothecaceae</taxon>
        <taxon>Phialemonium</taxon>
    </lineage>
</organism>
<accession>A0AAJ0C4W0</accession>
<dbReference type="EMBL" id="MU839002">
    <property type="protein sequence ID" value="KAK1769547.1"/>
    <property type="molecule type" value="Genomic_DNA"/>
</dbReference>
<dbReference type="GeneID" id="85310466"/>
<comment type="pathway">
    <text evidence="3">Sphingolipid metabolism.</text>
</comment>
<evidence type="ECO:0000313" key="16">
    <source>
        <dbReference type="EMBL" id="KAK1769547.1"/>
    </source>
</evidence>
<evidence type="ECO:0000256" key="7">
    <source>
        <dbReference type="ARBA" id="ARBA00022801"/>
    </source>
</evidence>
<evidence type="ECO:0000256" key="14">
    <source>
        <dbReference type="SAM" id="Phobius"/>
    </source>
</evidence>
<evidence type="ECO:0000256" key="1">
    <source>
        <dbReference type="ARBA" id="ARBA00004141"/>
    </source>
</evidence>
<dbReference type="GO" id="GO:0004767">
    <property type="term" value="F:sphingomyelin phosphodiesterase activity"/>
    <property type="evidence" value="ECO:0007669"/>
    <property type="project" value="InterPro"/>
</dbReference>
<gene>
    <name evidence="16" type="ORF">QBC33DRAFT_531132</name>
</gene>
<dbReference type="PANTHER" id="PTHR16320">
    <property type="entry name" value="SPHINGOMYELINASE FAMILY MEMBER"/>
    <property type="match status" value="1"/>
</dbReference>
<evidence type="ECO:0000256" key="13">
    <source>
        <dbReference type="SAM" id="MobiDB-lite"/>
    </source>
</evidence>
<evidence type="ECO:0000256" key="11">
    <source>
        <dbReference type="ARBA" id="ARBA00023098"/>
    </source>
</evidence>
<evidence type="ECO:0000256" key="5">
    <source>
        <dbReference type="ARBA" id="ARBA00022692"/>
    </source>
</evidence>
<feature type="transmembrane region" description="Helical" evidence="14">
    <location>
        <begin position="445"/>
        <end position="463"/>
    </location>
</feature>
<comment type="subcellular location">
    <subcellularLocation>
        <location evidence="1">Membrane</location>
        <topology evidence="1">Multi-pass membrane protein</topology>
    </subcellularLocation>
</comment>
<evidence type="ECO:0000313" key="17">
    <source>
        <dbReference type="Proteomes" id="UP001244011"/>
    </source>
</evidence>
<dbReference type="GO" id="GO:0046872">
    <property type="term" value="F:metal ion binding"/>
    <property type="evidence" value="ECO:0007669"/>
    <property type="project" value="UniProtKB-KW"/>
</dbReference>
<evidence type="ECO:0000256" key="2">
    <source>
        <dbReference type="ARBA" id="ARBA00004760"/>
    </source>
</evidence>
<reference evidence="16" key="1">
    <citation type="submission" date="2023-06" db="EMBL/GenBank/DDBJ databases">
        <title>Genome-scale phylogeny and comparative genomics of the fungal order Sordariales.</title>
        <authorList>
            <consortium name="Lawrence Berkeley National Laboratory"/>
            <person name="Hensen N."/>
            <person name="Bonometti L."/>
            <person name="Westerberg I."/>
            <person name="Brannstrom I.O."/>
            <person name="Guillou S."/>
            <person name="Cros-Aarteil S."/>
            <person name="Calhoun S."/>
            <person name="Haridas S."/>
            <person name="Kuo A."/>
            <person name="Mondo S."/>
            <person name="Pangilinan J."/>
            <person name="Riley R."/>
            <person name="Labutti K."/>
            <person name="Andreopoulos B."/>
            <person name="Lipzen A."/>
            <person name="Chen C."/>
            <person name="Yanf M."/>
            <person name="Daum C."/>
            <person name="Ng V."/>
            <person name="Clum A."/>
            <person name="Steindorff A."/>
            <person name="Ohm R."/>
            <person name="Martin F."/>
            <person name="Silar P."/>
            <person name="Natvig D."/>
            <person name="Lalanne C."/>
            <person name="Gautier V."/>
            <person name="Ament-Velasquez S.L."/>
            <person name="Kruys A."/>
            <person name="Hutchinson M.I."/>
            <person name="Powell A.J."/>
            <person name="Barry K."/>
            <person name="Miller A.N."/>
            <person name="Grigoriev I.V."/>
            <person name="Debuchy R."/>
            <person name="Gladieux P."/>
            <person name="Thoren M.H."/>
            <person name="Johannesson H."/>
        </authorList>
    </citation>
    <scope>NUCLEOTIDE SEQUENCE</scope>
    <source>
        <strain evidence="16">8032-3</strain>
    </source>
</reference>
<protein>
    <submittedName>
        <fullName evidence="16">Inositol phosphosphingolipids phospholipase</fullName>
    </submittedName>
</protein>
<dbReference type="GO" id="GO:0016020">
    <property type="term" value="C:membrane"/>
    <property type="evidence" value="ECO:0007669"/>
    <property type="project" value="UniProtKB-SubCell"/>
</dbReference>
<dbReference type="InterPro" id="IPR036691">
    <property type="entry name" value="Endo/exonu/phosph_ase_sf"/>
</dbReference>
<comment type="pathway">
    <text evidence="2">Lipid metabolism; sphingolipid metabolism.</text>
</comment>
<dbReference type="RefSeq" id="XP_060285760.1">
    <property type="nucleotide sequence ID" value="XM_060427279.1"/>
</dbReference>
<dbReference type="FunFam" id="3.60.10.10:FF:000059">
    <property type="entry name" value="Inositol phosphosphingolipids phospholipase C"/>
    <property type="match status" value="1"/>
</dbReference>
<feature type="region of interest" description="Disordered" evidence="13">
    <location>
        <begin position="386"/>
        <end position="416"/>
    </location>
</feature>
<keyword evidence="7" id="KW-0378">Hydrolase</keyword>
<name>A0AAJ0C4W0_9PEZI</name>
<keyword evidence="11" id="KW-0443">Lipid metabolism</keyword>
<dbReference type="Pfam" id="PF03372">
    <property type="entry name" value="Exo_endo_phos"/>
    <property type="match status" value="1"/>
</dbReference>
<dbReference type="AlphaFoldDB" id="A0AAJ0C4W0"/>
<dbReference type="Gene3D" id="3.60.10.10">
    <property type="entry name" value="Endonuclease/exonuclease/phosphatase"/>
    <property type="match status" value="1"/>
</dbReference>
<keyword evidence="12 14" id="KW-0472">Membrane</keyword>
<feature type="domain" description="Endonuclease/exonuclease/phosphatase" evidence="15">
    <location>
        <begin position="11"/>
        <end position="291"/>
    </location>
</feature>
<evidence type="ECO:0000256" key="12">
    <source>
        <dbReference type="ARBA" id="ARBA00023136"/>
    </source>
</evidence>
<evidence type="ECO:0000256" key="8">
    <source>
        <dbReference type="ARBA" id="ARBA00022842"/>
    </source>
</evidence>
<evidence type="ECO:0000259" key="15">
    <source>
        <dbReference type="Pfam" id="PF03372"/>
    </source>
</evidence>
<keyword evidence="9" id="KW-0746">Sphingolipid metabolism</keyword>
<sequence>MDELPAEINIITLNCWGLKYLSNLRNERLTEIGRKLATAEPSPHIVGLQECWTQEDYRSIRRETRFILPYGKFYHSGVFGGGLVILSKWPIEESTMFRYPLNGRPTAFFRGDWFVGKGVACAKIRYGAGHKDVMEVFNTHTHPPYEKEPHDSYVCHRTAQAWEMAKLLRGAAERGHLVIGLGDFNMVPGSLPHRIVSAHAPVRDVWRVMHPDSSLGPADDAAEKARRRPIPTAEYNVRENGATSDSIYNTWRWSKKQQKLLGPGKPPATVPPDSIDRRGKRLDYIFAGTGDRDSLGGGDDGDGGWVVKRVAVGMLDRHPELGCSLSDHFSVEATLALPAAKSGTGFSATAAEKKDEYPASPNGNGATNDHDVALLNGTYLLSPRPSSAHISAAGDDDDDDNHGGQPLAAVPTEDRSLPPSTYDEILASIHRYALRERAQQRWRGAHFLASVAVAAGCLAAVWFSPRAGVAFALVLVSSLGLAAGTVDGLIALLFVNSEVRALREFEWEVMNAKGVAAGGPAPVALALEEEEERVDGW</sequence>
<dbReference type="SUPFAM" id="SSF56219">
    <property type="entry name" value="DNase I-like"/>
    <property type="match status" value="1"/>
</dbReference>
<feature type="transmembrane region" description="Helical" evidence="14">
    <location>
        <begin position="469"/>
        <end position="495"/>
    </location>
</feature>
<keyword evidence="5 14" id="KW-0812">Transmembrane</keyword>
<evidence type="ECO:0000256" key="9">
    <source>
        <dbReference type="ARBA" id="ARBA00022919"/>
    </source>
</evidence>
<keyword evidence="17" id="KW-1185">Reference proteome</keyword>
<comment type="caution">
    <text evidence="16">The sequence shown here is derived from an EMBL/GenBank/DDBJ whole genome shotgun (WGS) entry which is preliminary data.</text>
</comment>
<keyword evidence="6" id="KW-0479">Metal-binding</keyword>
<dbReference type="InterPro" id="IPR005135">
    <property type="entry name" value="Endo/exonuclease/phosphatase"/>
</dbReference>
<evidence type="ECO:0000256" key="6">
    <source>
        <dbReference type="ARBA" id="ARBA00022723"/>
    </source>
</evidence>
<dbReference type="InterPro" id="IPR038772">
    <property type="entry name" value="Sph/SMPD2-like"/>
</dbReference>
<dbReference type="PANTHER" id="PTHR16320:SF24">
    <property type="entry name" value="PHOSPHODIESTERASE, PUTATIVE-RELATED"/>
    <property type="match status" value="1"/>
</dbReference>
<dbReference type="GO" id="GO:0006665">
    <property type="term" value="P:sphingolipid metabolic process"/>
    <property type="evidence" value="ECO:0007669"/>
    <property type="project" value="UniProtKB-KW"/>
</dbReference>
<keyword evidence="10 14" id="KW-1133">Transmembrane helix</keyword>
<evidence type="ECO:0000256" key="4">
    <source>
        <dbReference type="ARBA" id="ARBA00006335"/>
    </source>
</evidence>
<evidence type="ECO:0000256" key="10">
    <source>
        <dbReference type="ARBA" id="ARBA00022989"/>
    </source>
</evidence>
<dbReference type="Proteomes" id="UP001244011">
    <property type="component" value="Unassembled WGS sequence"/>
</dbReference>
<evidence type="ECO:0000256" key="3">
    <source>
        <dbReference type="ARBA" id="ARBA00004991"/>
    </source>
</evidence>
<keyword evidence="8" id="KW-0460">Magnesium</keyword>